<gene>
    <name evidence="1" type="ORF">SBW85_19590</name>
</gene>
<name>A0ABU4IN38_9VIBR</name>
<comment type="caution">
    <text evidence="1">The sequence shown here is derived from an EMBL/GenBank/DDBJ whole genome shotgun (WGS) entry which is preliminary data.</text>
</comment>
<reference evidence="1 2" key="1">
    <citation type="submission" date="2023-11" db="EMBL/GenBank/DDBJ databases">
        <title>Plant-associative lifestyle of Vibrio porteresiae and its evolutionary dynamics.</title>
        <authorList>
            <person name="Rameshkumar N."/>
            <person name="Kirti K."/>
        </authorList>
    </citation>
    <scope>NUCLEOTIDE SEQUENCE [LARGE SCALE GENOMIC DNA]</scope>
    <source>
        <strain evidence="1 2">MSSRF60</strain>
    </source>
</reference>
<proteinExistence type="predicted"/>
<protein>
    <submittedName>
        <fullName evidence="1">Uncharacterized protein</fullName>
    </submittedName>
</protein>
<keyword evidence="2" id="KW-1185">Reference proteome</keyword>
<sequence>MPIELKDYEARIEHKAGKDEQESEVSEISAIKLDEADGIGVALGFKNNSLSKADYLHIDENNFIIIEASDLRDQLKECVESIALEEAKALAALQAADPKQKELPVKAKKPIEKRCYYSLKAELMQKWCGSIAISERLCRANGIQNHPEYSYMIVCRNGTDVQVLSRFKQKMEGTIKNIKVLTTETIAF</sequence>
<evidence type="ECO:0000313" key="2">
    <source>
        <dbReference type="Proteomes" id="UP001272325"/>
    </source>
</evidence>
<dbReference type="EMBL" id="JAWRCN010000002">
    <property type="protein sequence ID" value="MDW6019911.1"/>
    <property type="molecule type" value="Genomic_DNA"/>
</dbReference>
<accession>A0ABU4IN38</accession>
<organism evidence="1 2">
    <name type="scientific">Vibrio plantisponsor</name>
    <dbReference type="NCBI Taxonomy" id="664643"/>
    <lineage>
        <taxon>Bacteria</taxon>
        <taxon>Pseudomonadati</taxon>
        <taxon>Pseudomonadota</taxon>
        <taxon>Gammaproteobacteria</taxon>
        <taxon>Vibrionales</taxon>
        <taxon>Vibrionaceae</taxon>
        <taxon>Vibrio</taxon>
    </lineage>
</organism>
<dbReference type="RefSeq" id="WP_171136825.1">
    <property type="nucleotide sequence ID" value="NZ_AP024894.1"/>
</dbReference>
<evidence type="ECO:0000313" key="1">
    <source>
        <dbReference type="EMBL" id="MDW6019911.1"/>
    </source>
</evidence>
<dbReference type="Proteomes" id="UP001272325">
    <property type="component" value="Unassembled WGS sequence"/>
</dbReference>